<dbReference type="RefSeq" id="WP_058929862.1">
    <property type="nucleotide sequence ID" value="NZ_CP013747.1"/>
</dbReference>
<dbReference type="Gene3D" id="1.10.357.10">
    <property type="entry name" value="Tetracycline Repressor, domain 2"/>
    <property type="match status" value="1"/>
</dbReference>
<evidence type="ECO:0000313" key="6">
    <source>
        <dbReference type="EMBL" id="ALV40692.1"/>
    </source>
</evidence>
<keyword evidence="1" id="KW-0805">Transcription regulation</keyword>
<evidence type="ECO:0000313" key="7">
    <source>
        <dbReference type="Proteomes" id="UP000065151"/>
    </source>
</evidence>
<proteinExistence type="predicted"/>
<dbReference type="PANTHER" id="PTHR30055:SF234">
    <property type="entry name" value="HTH-TYPE TRANSCRIPTIONAL REGULATOR BETI"/>
    <property type="match status" value="1"/>
</dbReference>
<dbReference type="Pfam" id="PF00440">
    <property type="entry name" value="TetR_N"/>
    <property type="match status" value="1"/>
</dbReference>
<dbReference type="EMBL" id="CP013747">
    <property type="protein sequence ID" value="ALV40692.1"/>
    <property type="molecule type" value="Genomic_DNA"/>
</dbReference>
<sequence>MDPETPPVKSIRRKKADATRRKIIQAAHQEFIARGFHGATMAGIAARAGVASQTVYFVFHTKPELISAVIDAAVLGEEDPRPPQAQPWWASMTAEPGAVEALRIFIRGAGEVFARAAAISEVLRAAALTDDEVRRTHQYHENLRRDGFGQVLGMLAAKGPLRDDRSFDELTDAFITVYGDSTYNLLATERGWSHDQIMAWLCDVLPGMLLASPAPAGK</sequence>
<reference evidence="6 7" key="1">
    <citation type="submission" date="2015-12" db="EMBL/GenBank/DDBJ databases">
        <authorList>
            <person name="Shamseldin A."/>
            <person name="Moawad H."/>
            <person name="Abd El-Rahim W.M."/>
            <person name="Sadowsky M.J."/>
        </authorList>
    </citation>
    <scope>NUCLEOTIDE SEQUENCE [LARGE SCALE GENOMIC DNA]</scope>
    <source>
        <strain evidence="6 7">Ar51</strain>
    </source>
</reference>
<dbReference type="Proteomes" id="UP000065151">
    <property type="component" value="Chromosome"/>
</dbReference>
<evidence type="ECO:0000256" key="3">
    <source>
        <dbReference type="ARBA" id="ARBA00023163"/>
    </source>
</evidence>
<gene>
    <name evidence="6" type="ORF">AU252_05515</name>
</gene>
<evidence type="ECO:0000256" key="2">
    <source>
        <dbReference type="ARBA" id="ARBA00023125"/>
    </source>
</evidence>
<dbReference type="PANTHER" id="PTHR30055">
    <property type="entry name" value="HTH-TYPE TRANSCRIPTIONAL REGULATOR RUTR"/>
    <property type="match status" value="1"/>
</dbReference>
<feature type="domain" description="HTH tetR-type" evidence="5">
    <location>
        <begin position="17"/>
        <end position="77"/>
    </location>
</feature>
<dbReference type="SUPFAM" id="SSF46689">
    <property type="entry name" value="Homeodomain-like"/>
    <property type="match status" value="1"/>
</dbReference>
<dbReference type="InterPro" id="IPR001647">
    <property type="entry name" value="HTH_TetR"/>
</dbReference>
<dbReference type="InterPro" id="IPR050109">
    <property type="entry name" value="HTH-type_TetR-like_transc_reg"/>
</dbReference>
<dbReference type="PROSITE" id="PS50977">
    <property type="entry name" value="HTH_TETR_2"/>
    <property type="match status" value="1"/>
</dbReference>
<dbReference type="PRINTS" id="PR00455">
    <property type="entry name" value="HTHTETR"/>
</dbReference>
<dbReference type="STRING" id="121292.AU252_05515"/>
<dbReference type="AlphaFoldDB" id="A0A0U3QK65"/>
<keyword evidence="2 4" id="KW-0238">DNA-binding</keyword>
<evidence type="ECO:0000259" key="5">
    <source>
        <dbReference type="PROSITE" id="PS50977"/>
    </source>
</evidence>
<keyword evidence="3" id="KW-0804">Transcription</keyword>
<protein>
    <submittedName>
        <fullName evidence="6">TetR family transcriptional regulator</fullName>
    </submittedName>
</protein>
<name>A0A0U3QK65_9MICC</name>
<dbReference type="GO" id="GO:0003700">
    <property type="term" value="F:DNA-binding transcription factor activity"/>
    <property type="evidence" value="ECO:0007669"/>
    <property type="project" value="TreeGrafter"/>
</dbReference>
<dbReference type="KEGG" id="psul:AU252_05515"/>
<feature type="DNA-binding region" description="H-T-H motif" evidence="4">
    <location>
        <begin position="40"/>
        <end position="59"/>
    </location>
</feature>
<accession>A0A0U3QK65</accession>
<organism evidence="6">
    <name type="scientific">Pseudarthrobacter sulfonivorans</name>
    <dbReference type="NCBI Taxonomy" id="121292"/>
    <lineage>
        <taxon>Bacteria</taxon>
        <taxon>Bacillati</taxon>
        <taxon>Actinomycetota</taxon>
        <taxon>Actinomycetes</taxon>
        <taxon>Micrococcales</taxon>
        <taxon>Micrococcaceae</taxon>
        <taxon>Pseudarthrobacter</taxon>
    </lineage>
</organism>
<evidence type="ECO:0000256" key="4">
    <source>
        <dbReference type="PROSITE-ProRule" id="PRU00335"/>
    </source>
</evidence>
<dbReference type="InterPro" id="IPR009057">
    <property type="entry name" value="Homeodomain-like_sf"/>
</dbReference>
<dbReference type="GO" id="GO:0000976">
    <property type="term" value="F:transcription cis-regulatory region binding"/>
    <property type="evidence" value="ECO:0007669"/>
    <property type="project" value="TreeGrafter"/>
</dbReference>
<evidence type="ECO:0000256" key="1">
    <source>
        <dbReference type="ARBA" id="ARBA00023015"/>
    </source>
</evidence>